<name>A0A840WLE7_9ACTN</name>
<evidence type="ECO:0000313" key="2">
    <source>
        <dbReference type="EMBL" id="MBB5490928.1"/>
    </source>
</evidence>
<keyword evidence="3" id="KW-1185">Reference proteome</keyword>
<dbReference type="AlphaFoldDB" id="A0A840WLE7"/>
<keyword evidence="1" id="KW-0175">Coiled coil</keyword>
<proteinExistence type="predicted"/>
<gene>
    <name evidence="2" type="ORF">HNR07_002065</name>
</gene>
<dbReference type="RefSeq" id="WP_184364550.1">
    <property type="nucleotide sequence ID" value="NZ_BAAAKM010000009.1"/>
</dbReference>
<protein>
    <submittedName>
        <fullName evidence="2">Putative dithiol-disulfide oxidoreductase (DUF899 family)</fullName>
    </submittedName>
</protein>
<dbReference type="InterPro" id="IPR010296">
    <property type="entry name" value="DUF899_thioredox"/>
</dbReference>
<accession>A0A840WLE7</accession>
<dbReference type="SUPFAM" id="SSF52833">
    <property type="entry name" value="Thioredoxin-like"/>
    <property type="match status" value="1"/>
</dbReference>
<dbReference type="Proteomes" id="UP000579647">
    <property type="component" value="Unassembled WGS sequence"/>
</dbReference>
<dbReference type="EMBL" id="JACHDO010000001">
    <property type="protein sequence ID" value="MBB5490928.1"/>
    <property type="molecule type" value="Genomic_DNA"/>
</dbReference>
<comment type="caution">
    <text evidence="2">The sequence shown here is derived from an EMBL/GenBank/DDBJ whole genome shotgun (WGS) entry which is preliminary data.</text>
</comment>
<evidence type="ECO:0000256" key="1">
    <source>
        <dbReference type="SAM" id="Coils"/>
    </source>
</evidence>
<dbReference type="Pfam" id="PF05988">
    <property type="entry name" value="DUF899"/>
    <property type="match status" value="1"/>
</dbReference>
<dbReference type="InterPro" id="IPR036249">
    <property type="entry name" value="Thioredoxin-like_sf"/>
</dbReference>
<reference evidence="2 3" key="1">
    <citation type="submission" date="2020-08" db="EMBL/GenBank/DDBJ databases">
        <title>Sequencing the genomes of 1000 actinobacteria strains.</title>
        <authorList>
            <person name="Klenk H.-P."/>
        </authorList>
    </citation>
    <scope>NUCLEOTIDE SEQUENCE [LARGE SCALE GENOMIC DNA]</scope>
    <source>
        <strain evidence="2 3">DSM 44598</strain>
    </source>
</reference>
<organism evidence="2 3">
    <name type="scientific">Nocardiopsis metallicus</name>
    <dbReference type="NCBI Taxonomy" id="179819"/>
    <lineage>
        <taxon>Bacteria</taxon>
        <taxon>Bacillati</taxon>
        <taxon>Actinomycetota</taxon>
        <taxon>Actinomycetes</taxon>
        <taxon>Streptosporangiales</taxon>
        <taxon>Nocardiopsidaceae</taxon>
        <taxon>Nocardiopsis</taxon>
    </lineage>
</organism>
<sequence>MRMPDAVSPAEWNKAHEELMAAEKELTRAQDRLAAERRRQPGVRIDEGHVFEGEGGEYSLTDLFQGRRQLIVYHFMLPPGSDHQCEGCSMFVDNLGDPAHLNARDTTLALVSRAPYPEIAAVRERMGWTVPWYSSFGGGFNEAMGVTVGGGDNFGLSVFIRDDAAVYRTYFTEGRGVEKLGTNWSLLDLTPLGRQELWEDSPEGVPQDSPYAWWRLRDEYGS</sequence>
<evidence type="ECO:0000313" key="3">
    <source>
        <dbReference type="Proteomes" id="UP000579647"/>
    </source>
</evidence>
<feature type="coiled-coil region" evidence="1">
    <location>
        <begin position="12"/>
        <end position="39"/>
    </location>
</feature>